<dbReference type="PANTHER" id="PTHR36812">
    <property type="entry name" value="NEUROFILAMENT TRIPLET M PROTEIN-LIKE PROTEIN"/>
    <property type="match status" value="1"/>
</dbReference>
<reference evidence="4 5" key="1">
    <citation type="submission" date="2019-03" db="EMBL/GenBank/DDBJ databases">
        <title>Single cell metagenomics reveals metabolic interactions within the superorganism composed of flagellate Streblomastix strix and complex community of Bacteroidetes bacteria on its surface.</title>
        <authorList>
            <person name="Treitli S.C."/>
            <person name="Kolisko M."/>
            <person name="Husnik F."/>
            <person name="Keeling P."/>
            <person name="Hampl V."/>
        </authorList>
    </citation>
    <scope>NUCLEOTIDE SEQUENCE [LARGE SCALE GENOMIC DNA]</scope>
    <source>
        <strain evidence="4">ST1C</strain>
    </source>
</reference>
<feature type="region of interest" description="Disordered" evidence="2">
    <location>
        <begin position="1090"/>
        <end position="1149"/>
    </location>
</feature>
<feature type="region of interest" description="Disordered" evidence="2">
    <location>
        <begin position="821"/>
        <end position="851"/>
    </location>
</feature>
<evidence type="ECO:0000256" key="3">
    <source>
        <dbReference type="SAM" id="Phobius"/>
    </source>
</evidence>
<keyword evidence="3" id="KW-1133">Transmembrane helix</keyword>
<feature type="coiled-coil region" evidence="1">
    <location>
        <begin position="896"/>
        <end position="926"/>
    </location>
</feature>
<feature type="compositionally biased region" description="Basic and acidic residues" evidence="2">
    <location>
        <begin position="56"/>
        <end position="67"/>
    </location>
</feature>
<feature type="compositionally biased region" description="Basic and acidic residues" evidence="2">
    <location>
        <begin position="1"/>
        <end position="32"/>
    </location>
</feature>
<feature type="region of interest" description="Disordered" evidence="2">
    <location>
        <begin position="570"/>
        <end position="662"/>
    </location>
</feature>
<keyword evidence="1" id="KW-0175">Coiled coil</keyword>
<feature type="compositionally biased region" description="Low complexity" evidence="2">
    <location>
        <begin position="834"/>
        <end position="849"/>
    </location>
</feature>
<evidence type="ECO:0000313" key="5">
    <source>
        <dbReference type="Proteomes" id="UP000324800"/>
    </source>
</evidence>
<dbReference type="EMBL" id="SNRW01005327">
    <property type="protein sequence ID" value="KAA6385300.1"/>
    <property type="molecule type" value="Genomic_DNA"/>
</dbReference>
<feature type="compositionally biased region" description="Basic and acidic residues" evidence="2">
    <location>
        <begin position="379"/>
        <end position="411"/>
    </location>
</feature>
<dbReference type="AlphaFoldDB" id="A0A5J4VSA3"/>
<accession>A0A5J4VSA3</accession>
<keyword evidence="3" id="KW-0472">Membrane</keyword>
<feature type="non-terminal residue" evidence="4">
    <location>
        <position position="1"/>
    </location>
</feature>
<feature type="transmembrane region" description="Helical" evidence="3">
    <location>
        <begin position="502"/>
        <end position="531"/>
    </location>
</feature>
<keyword evidence="3" id="KW-0812">Transmembrane</keyword>
<sequence>ERGLDQDQERDQQKDKDKEKEKEKEKEKDSKKELKKKKKKKKKKKEKENLNQNQNQKEKELDKEQVIYKKDNLNTEFDFSDDEGGEFLPVVNEEELVLFVARLREDVSQHPQRTPGGSGYWGKDQGGSKKDKQALLSLQKGNKEVVDTNQPKYIKYSPLLHGAMDRMDIVMQNWRKLLAEDSYIPLCAFTEKQPYSSLGKEQRKIQDRLNDKDNWKIRGASSRFQFPKTIIRPRLAPNSSARNLRDLRDEIEDVACTVMEYVMESNGEVAVQKTLDESRICEQLIAVISTLPHSYIRRSLVSPFFMLSFLSRDSHKYMMMKEGIVYTLVEILEDQDELDNDILWVAAFALQQVICSCAHRDTKMEEERQKEIKKKVAKDKKEKKEKQDKIDKEKKEKELRDKLLRERGETIPPPTKEELEAMFQPKGEISNSQYYSQYSIQYFLNLATNSLDSPYLPLVTDHYYGEHPYRMALLENERLLERIERLYRESCRMMMGKNERGMITGGIVTTSIIVVVTSIIVVIVIGSYSLLITVNTITRIPIPSELDKMYKLKEELDEKELKEREEMKLKQEKEFEREQEDKEKRYGQFGEKEKDKEEMKEEKDDNKEDDKGNSDQMKQGESSATKQSRRAKQKAKQIEKEKEKEKEKENNKMQITKKKKGQQLTPLDDGLLVLNCLMEEVSNMKKNHSANALIAISHLANCGVNHNIIIQHPMFPSIMKLIDTEDGNRLIWPINLATTLIQNGLKDVAETTIKLLNFSTLRKIIQSHKGKEMRSAASVLLAWAYDKNMMVRIFDLSEESEKIQEIMFEVRKDKIEKEKKEKQLKESQLSPKELQQLKQQQQQQQQQQQTKDKGLEQTIHIINSKVYVEQKTEEGIVIFPVEEPLDQEQKDGKEILMKLKKEGKEIKEQNEKDNKEKEERERINQLLLNRDENFGSRVAVEIGVLLHKVLNTEPLCKARDMLCDALSLIVRNDTKAASIVLSRTDVTAQLIRMLYEIPLHLIHHVHVSPLMELAKLATNEQIHRMHSEGLLKSLVRLLQHNDKIIISQALRTLVIAMEEAEKTQLEEKLTNLLMEQFQKLANVSLIGNEGKSKEEKEKKKKERKERKEKERQKLGIKQPIKEDEDDDDDEDVSEKSDEGEKYQQFTKNKTKDHPYLMELVQLNTPERLWAIYQLGVERCSKHRDPHDIAMDVATSIMFGSGKERKQKEKEYRTSVAEVEMRDLAARALNLLNGNSADSLYELGIGDRRKTASSK</sequence>
<dbReference type="PANTHER" id="PTHR36812:SF9">
    <property type="entry name" value="MYB-LIKE PROTEIN X ISOFORM X1"/>
    <property type="match status" value="1"/>
</dbReference>
<organism evidence="4 5">
    <name type="scientific">Streblomastix strix</name>
    <dbReference type="NCBI Taxonomy" id="222440"/>
    <lineage>
        <taxon>Eukaryota</taxon>
        <taxon>Metamonada</taxon>
        <taxon>Preaxostyla</taxon>
        <taxon>Oxymonadida</taxon>
        <taxon>Streblomastigidae</taxon>
        <taxon>Streblomastix</taxon>
    </lineage>
</organism>
<feature type="compositionally biased region" description="Polar residues" evidence="2">
    <location>
        <begin position="614"/>
        <end position="625"/>
    </location>
</feature>
<gene>
    <name evidence="4" type="ORF">EZS28_019173</name>
</gene>
<dbReference type="InterPro" id="IPR016024">
    <property type="entry name" value="ARM-type_fold"/>
</dbReference>
<feature type="region of interest" description="Disordered" evidence="2">
    <location>
        <begin position="372"/>
        <end position="411"/>
    </location>
</feature>
<comment type="caution">
    <text evidence="4">The sequence shown here is derived from an EMBL/GenBank/DDBJ whole genome shotgun (WGS) entry which is preliminary data.</text>
</comment>
<feature type="compositionally biased region" description="Basic and acidic residues" evidence="2">
    <location>
        <begin position="570"/>
        <end position="613"/>
    </location>
</feature>
<name>A0A5J4VSA3_9EUKA</name>
<feature type="compositionally biased region" description="Acidic residues" evidence="2">
    <location>
        <begin position="1122"/>
        <end position="1132"/>
    </location>
</feature>
<evidence type="ECO:0000256" key="2">
    <source>
        <dbReference type="SAM" id="MobiDB-lite"/>
    </source>
</evidence>
<feature type="region of interest" description="Disordered" evidence="2">
    <location>
        <begin position="107"/>
        <end position="128"/>
    </location>
</feature>
<evidence type="ECO:0000313" key="4">
    <source>
        <dbReference type="EMBL" id="KAA6385300.1"/>
    </source>
</evidence>
<proteinExistence type="predicted"/>
<feature type="region of interest" description="Disordered" evidence="2">
    <location>
        <begin position="1"/>
        <end position="67"/>
    </location>
</feature>
<dbReference type="SUPFAM" id="SSF48371">
    <property type="entry name" value="ARM repeat"/>
    <property type="match status" value="1"/>
</dbReference>
<feature type="compositionally biased region" description="Basic residues" evidence="2">
    <location>
        <begin position="33"/>
        <end position="45"/>
    </location>
</feature>
<protein>
    <submittedName>
        <fullName evidence="4">Uncharacterized protein</fullName>
    </submittedName>
</protein>
<dbReference type="Proteomes" id="UP000324800">
    <property type="component" value="Unassembled WGS sequence"/>
</dbReference>
<feature type="compositionally biased region" description="Basic and acidic residues" evidence="2">
    <location>
        <begin position="636"/>
        <end position="651"/>
    </location>
</feature>
<evidence type="ECO:0000256" key="1">
    <source>
        <dbReference type="SAM" id="Coils"/>
    </source>
</evidence>